<protein>
    <submittedName>
        <fullName evidence="2">GM26345</fullName>
    </submittedName>
</protein>
<evidence type="ECO:0000313" key="2">
    <source>
        <dbReference type="EMBL" id="EDW43030.1"/>
    </source>
</evidence>
<feature type="compositionally biased region" description="Polar residues" evidence="1">
    <location>
        <begin position="144"/>
        <end position="163"/>
    </location>
</feature>
<feature type="compositionally biased region" description="Polar residues" evidence="1">
    <location>
        <begin position="493"/>
        <end position="506"/>
    </location>
</feature>
<evidence type="ECO:0000313" key="3">
    <source>
        <dbReference type="Proteomes" id="UP000001292"/>
    </source>
</evidence>
<feature type="compositionally biased region" description="Low complexity" evidence="1">
    <location>
        <begin position="94"/>
        <end position="116"/>
    </location>
</feature>
<evidence type="ECO:0000256" key="1">
    <source>
        <dbReference type="SAM" id="MobiDB-lite"/>
    </source>
</evidence>
<gene>
    <name evidence="2" type="primary">Dsec\GM26345</name>
    <name evidence="2" type="ORF">Dsec_GM26345</name>
</gene>
<sequence>MMQKMLMQWQHQSGVALEHSTFRHILRLLQVVMASQGAGQDLDKTVHLDCREREREVGGASSPSTTIATPTGTPPLLPPLPNTFVAIKTKSDCSSSNHSNSNNSNNSLTLHSGNNSFKSSGHRKSPQPPPLPMKNGAKQQQQQLESHYQHLTYQQHPGSNARNTLDRKQPSNSGGDYCTQINPHYLQTFDSLDHYSVATMQQQPLRSQSKSQIYSYGSSGTASDNSNHNQQHLPHQQHQHYHSSSNIAHIEHHYHPQHGSDRYSHPHVQQPHQQHQQQQQQQHQLQQQQHHSLKHTKHGKGHKNGKHGSKGSSSKSQDDFKQQQQLQPPKCSGNSKSAKRNGCGNQVLPLPPPQQQHYSSSNPLHHSYFSVAALIDQKKKTFTWDLYSSQARSSGHDELGNLLWQQDSCEFLEHYPSDSSCPVPPLRHCHAPGHGHATKTLTRRNADLFSGDLGIPEINTHVGSVVHTFETLALQRRLAEEEDRHPERELSKYETNGGTTAQSKYSQLKRRSQEMRQRLVQQLHRQRLQQQQLQQQHEPHLQIARSRTQSQPQKQPTMHEGVLTNSCSTQTLATGFWPSQPSQRVDRSREQLQQSTFEDYRKNLFGTLRRHGSLEDNEELQDESFIVNAAFDEIFSCYDDENEDDKGTQTQTNTDDLFEDEHMLVSLSELDDEVFASRAQTASTTPTASAGMGAGRTPKHSTPQLNLNKYAAPSPPRSRTLTNLFERLKSQDKTLQKYAADGALNKTEDFNRGSTVSKSFVQQLRKPSHKQKRAPRPPPKPQSRSQVAIAHVTPLRKALIFPKRSKSSSELLLDDLSVQARKYQRRIEQGSAL</sequence>
<name>B4HLK3_DROSE</name>
<feature type="compositionally biased region" description="Basic and acidic residues" evidence="1">
    <location>
        <begin position="478"/>
        <end position="492"/>
    </location>
</feature>
<feature type="compositionally biased region" description="Basic residues" evidence="1">
    <location>
        <begin position="766"/>
        <end position="775"/>
    </location>
</feature>
<feature type="compositionally biased region" description="Low complexity" evidence="1">
    <location>
        <begin position="225"/>
        <end position="234"/>
    </location>
</feature>
<feature type="compositionally biased region" description="Polar residues" evidence="1">
    <location>
        <begin position="201"/>
        <end position="224"/>
    </location>
</feature>
<feature type="region of interest" description="Disordered" evidence="1">
    <location>
        <begin position="53"/>
        <end position="179"/>
    </location>
</feature>
<feature type="compositionally biased region" description="Low complexity" evidence="1">
    <location>
        <begin position="266"/>
        <end position="290"/>
    </location>
</feature>
<dbReference type="AlphaFoldDB" id="B4HLK3"/>
<organism evidence="3">
    <name type="scientific">Drosophila sechellia</name>
    <name type="common">Fruit fly</name>
    <dbReference type="NCBI Taxonomy" id="7238"/>
    <lineage>
        <taxon>Eukaryota</taxon>
        <taxon>Metazoa</taxon>
        <taxon>Ecdysozoa</taxon>
        <taxon>Arthropoda</taxon>
        <taxon>Hexapoda</taxon>
        <taxon>Insecta</taxon>
        <taxon>Pterygota</taxon>
        <taxon>Neoptera</taxon>
        <taxon>Endopterygota</taxon>
        <taxon>Diptera</taxon>
        <taxon>Brachycera</taxon>
        <taxon>Muscomorpha</taxon>
        <taxon>Ephydroidea</taxon>
        <taxon>Drosophilidae</taxon>
        <taxon>Drosophila</taxon>
        <taxon>Sophophora</taxon>
    </lineage>
</organism>
<feature type="compositionally biased region" description="Polar residues" evidence="1">
    <location>
        <begin position="545"/>
        <end position="556"/>
    </location>
</feature>
<dbReference type="EMBL" id="CH480815">
    <property type="protein sequence ID" value="EDW43030.1"/>
    <property type="molecule type" value="Genomic_DNA"/>
</dbReference>
<feature type="region of interest" description="Disordered" evidence="1">
    <location>
        <begin position="478"/>
        <end position="560"/>
    </location>
</feature>
<keyword evidence="3" id="KW-1185">Reference proteome</keyword>
<feature type="region of interest" description="Disordered" evidence="1">
    <location>
        <begin position="573"/>
        <end position="592"/>
    </location>
</feature>
<feature type="compositionally biased region" description="Polar residues" evidence="1">
    <location>
        <begin position="752"/>
        <end position="762"/>
    </location>
</feature>
<feature type="compositionally biased region" description="Low complexity" evidence="1">
    <location>
        <begin position="58"/>
        <end position="71"/>
    </location>
</feature>
<feature type="compositionally biased region" description="Polar residues" evidence="1">
    <location>
        <begin position="573"/>
        <end position="583"/>
    </location>
</feature>
<accession>B4HLK3</accession>
<dbReference type="PhylomeDB" id="B4HLK3"/>
<feature type="region of interest" description="Disordered" evidence="1">
    <location>
        <begin position="256"/>
        <end position="362"/>
    </location>
</feature>
<feature type="region of interest" description="Disordered" evidence="1">
    <location>
        <begin position="746"/>
        <end position="786"/>
    </location>
</feature>
<feature type="compositionally biased region" description="Low complexity" evidence="1">
    <location>
        <begin position="518"/>
        <end position="536"/>
    </location>
</feature>
<reference evidence="2 3" key="1">
    <citation type="journal article" date="2007" name="Nature">
        <title>Evolution of genes and genomes on the Drosophila phylogeny.</title>
        <authorList>
            <consortium name="Drosophila 12 Genomes Consortium"/>
            <person name="Clark A.G."/>
            <person name="Eisen M.B."/>
            <person name="Smith D.R."/>
            <person name="Bergman C.M."/>
            <person name="Oliver B."/>
            <person name="Markow T.A."/>
            <person name="Kaufman T.C."/>
            <person name="Kellis M."/>
            <person name="Gelbart W."/>
            <person name="Iyer V.N."/>
            <person name="Pollard D.A."/>
            <person name="Sackton T.B."/>
            <person name="Larracuente A.M."/>
            <person name="Singh N.D."/>
            <person name="Abad J.P."/>
            <person name="Abt D.N."/>
            <person name="Adryan B."/>
            <person name="Aguade M."/>
            <person name="Akashi H."/>
            <person name="Anderson W.W."/>
            <person name="Aquadro C.F."/>
            <person name="Ardell D.H."/>
            <person name="Arguello R."/>
            <person name="Artieri C.G."/>
            <person name="Barbash D.A."/>
            <person name="Barker D."/>
            <person name="Barsanti P."/>
            <person name="Batterham P."/>
            <person name="Batzoglou S."/>
            <person name="Begun D."/>
            <person name="Bhutkar A."/>
            <person name="Blanco E."/>
            <person name="Bosak S.A."/>
            <person name="Bradley R.K."/>
            <person name="Brand A.D."/>
            <person name="Brent M.R."/>
            <person name="Brooks A.N."/>
            <person name="Brown R.H."/>
            <person name="Butlin R.K."/>
            <person name="Caggese C."/>
            <person name="Calvi B.R."/>
            <person name="Bernardo de Carvalho A."/>
            <person name="Caspi A."/>
            <person name="Castrezana S."/>
            <person name="Celniker S.E."/>
            <person name="Chang J.L."/>
            <person name="Chapple C."/>
            <person name="Chatterji S."/>
            <person name="Chinwalla A."/>
            <person name="Civetta A."/>
            <person name="Clifton S.W."/>
            <person name="Comeron J.M."/>
            <person name="Costello J.C."/>
            <person name="Coyne J.A."/>
            <person name="Daub J."/>
            <person name="David R.G."/>
            <person name="Delcher A.L."/>
            <person name="Delehaunty K."/>
            <person name="Do C.B."/>
            <person name="Ebling H."/>
            <person name="Edwards K."/>
            <person name="Eickbush T."/>
            <person name="Evans J.D."/>
            <person name="Filipski A."/>
            <person name="Findeiss S."/>
            <person name="Freyhult E."/>
            <person name="Fulton L."/>
            <person name="Fulton R."/>
            <person name="Garcia A.C."/>
            <person name="Gardiner A."/>
            <person name="Garfield D.A."/>
            <person name="Garvin B.E."/>
            <person name="Gibson G."/>
            <person name="Gilbert D."/>
            <person name="Gnerre S."/>
            <person name="Godfrey J."/>
            <person name="Good R."/>
            <person name="Gotea V."/>
            <person name="Gravely B."/>
            <person name="Greenberg A.J."/>
            <person name="Griffiths-Jones S."/>
            <person name="Gross S."/>
            <person name="Guigo R."/>
            <person name="Gustafson E.A."/>
            <person name="Haerty W."/>
            <person name="Hahn M.W."/>
            <person name="Halligan D.L."/>
            <person name="Halpern A.L."/>
            <person name="Halter G.M."/>
            <person name="Han M.V."/>
            <person name="Heger A."/>
            <person name="Hillier L."/>
            <person name="Hinrichs A.S."/>
            <person name="Holmes I."/>
            <person name="Hoskins R.A."/>
            <person name="Hubisz M.J."/>
            <person name="Hultmark D."/>
            <person name="Huntley M.A."/>
            <person name="Jaffe D.B."/>
            <person name="Jagadeeshan S."/>
            <person name="Jeck W.R."/>
            <person name="Johnson J."/>
            <person name="Jones C.D."/>
            <person name="Jordan W.C."/>
            <person name="Karpen G.H."/>
            <person name="Kataoka E."/>
            <person name="Keightley P.D."/>
            <person name="Kheradpour P."/>
            <person name="Kirkness E.F."/>
            <person name="Koerich L.B."/>
            <person name="Kristiansen K."/>
            <person name="Kudrna D."/>
            <person name="Kulathinal R.J."/>
            <person name="Kumar S."/>
            <person name="Kwok R."/>
            <person name="Lander E."/>
            <person name="Langley C.H."/>
            <person name="Lapoint R."/>
            <person name="Lazzaro B.P."/>
            <person name="Lee S.J."/>
            <person name="Levesque L."/>
            <person name="Li R."/>
            <person name="Lin C.F."/>
            <person name="Lin M.F."/>
            <person name="Lindblad-Toh K."/>
            <person name="Llopart A."/>
            <person name="Long M."/>
            <person name="Low L."/>
            <person name="Lozovsky E."/>
            <person name="Lu J."/>
            <person name="Luo M."/>
            <person name="Machado C.A."/>
            <person name="Makalowski W."/>
            <person name="Marzo M."/>
            <person name="Matsuda M."/>
            <person name="Matzkin L."/>
            <person name="McAllister B."/>
            <person name="McBride C.S."/>
            <person name="McKernan B."/>
            <person name="McKernan K."/>
            <person name="Mendez-Lago M."/>
            <person name="Minx P."/>
            <person name="Mollenhauer M.U."/>
            <person name="Montooth K."/>
            <person name="Mount S.M."/>
            <person name="Mu X."/>
            <person name="Myers E."/>
            <person name="Negre B."/>
            <person name="Newfeld S."/>
            <person name="Nielsen R."/>
            <person name="Noor M.A."/>
            <person name="O'Grady P."/>
            <person name="Pachter L."/>
            <person name="Papaceit M."/>
            <person name="Parisi M.J."/>
            <person name="Parisi M."/>
            <person name="Parts L."/>
            <person name="Pedersen J.S."/>
            <person name="Pesole G."/>
            <person name="Phillippy A.M."/>
            <person name="Ponting C.P."/>
            <person name="Pop M."/>
            <person name="Porcelli D."/>
            <person name="Powell J.R."/>
            <person name="Prohaska S."/>
            <person name="Pruitt K."/>
            <person name="Puig M."/>
            <person name="Quesneville H."/>
            <person name="Ram K.R."/>
            <person name="Rand D."/>
            <person name="Rasmussen M.D."/>
            <person name="Reed L.K."/>
            <person name="Reenan R."/>
            <person name="Reily A."/>
            <person name="Remington K.A."/>
            <person name="Rieger T.T."/>
            <person name="Ritchie M.G."/>
            <person name="Robin C."/>
            <person name="Rogers Y.H."/>
            <person name="Rohde C."/>
            <person name="Rozas J."/>
            <person name="Rubenfield M.J."/>
            <person name="Ruiz A."/>
            <person name="Russo S."/>
            <person name="Salzberg S.L."/>
            <person name="Sanchez-Gracia A."/>
            <person name="Saranga D.J."/>
            <person name="Sato H."/>
            <person name="Schaeffer S.W."/>
            <person name="Schatz M.C."/>
            <person name="Schlenke T."/>
            <person name="Schwartz R."/>
            <person name="Segarra C."/>
            <person name="Singh R.S."/>
            <person name="Sirot L."/>
            <person name="Sirota M."/>
            <person name="Sisneros N.B."/>
            <person name="Smith C.D."/>
            <person name="Smith T.F."/>
            <person name="Spieth J."/>
            <person name="Stage D.E."/>
            <person name="Stark A."/>
            <person name="Stephan W."/>
            <person name="Strausberg R.L."/>
            <person name="Strempel S."/>
            <person name="Sturgill D."/>
            <person name="Sutton G."/>
            <person name="Sutton G.G."/>
            <person name="Tao W."/>
            <person name="Teichmann S."/>
            <person name="Tobari Y.N."/>
            <person name="Tomimura Y."/>
            <person name="Tsolas J.M."/>
            <person name="Valente V.L."/>
            <person name="Venter E."/>
            <person name="Venter J.C."/>
            <person name="Vicario S."/>
            <person name="Vieira F.G."/>
            <person name="Vilella A.J."/>
            <person name="Villasante A."/>
            <person name="Walenz B."/>
            <person name="Wang J."/>
            <person name="Wasserman M."/>
            <person name="Watts T."/>
            <person name="Wilson D."/>
            <person name="Wilson R.K."/>
            <person name="Wing R.A."/>
            <person name="Wolfner M.F."/>
            <person name="Wong A."/>
            <person name="Wong G.K."/>
            <person name="Wu C.I."/>
            <person name="Wu G."/>
            <person name="Yamamoto D."/>
            <person name="Yang H.P."/>
            <person name="Yang S.P."/>
            <person name="Yorke J.A."/>
            <person name="Yoshida K."/>
            <person name="Zdobnov E."/>
            <person name="Zhang P."/>
            <person name="Zhang Y."/>
            <person name="Zimin A.V."/>
            <person name="Baldwin J."/>
            <person name="Abdouelleil A."/>
            <person name="Abdulkadir J."/>
            <person name="Abebe A."/>
            <person name="Abera B."/>
            <person name="Abreu J."/>
            <person name="Acer S.C."/>
            <person name="Aftuck L."/>
            <person name="Alexander A."/>
            <person name="An P."/>
            <person name="Anderson E."/>
            <person name="Anderson S."/>
            <person name="Arachi H."/>
            <person name="Azer M."/>
            <person name="Bachantsang P."/>
            <person name="Barry A."/>
            <person name="Bayul T."/>
            <person name="Berlin A."/>
            <person name="Bessette D."/>
            <person name="Bloom T."/>
            <person name="Blye J."/>
            <person name="Boguslavskiy L."/>
            <person name="Bonnet C."/>
            <person name="Boukhgalter B."/>
            <person name="Bourzgui I."/>
            <person name="Brown A."/>
            <person name="Cahill P."/>
            <person name="Channer S."/>
            <person name="Cheshatsang Y."/>
            <person name="Chuda L."/>
            <person name="Citroen M."/>
            <person name="Collymore A."/>
            <person name="Cooke P."/>
            <person name="Costello M."/>
            <person name="D'Aco K."/>
            <person name="Daza R."/>
            <person name="De Haan G."/>
            <person name="DeGray S."/>
            <person name="DeMaso C."/>
            <person name="Dhargay N."/>
            <person name="Dooley K."/>
            <person name="Dooley E."/>
            <person name="Doricent M."/>
            <person name="Dorje P."/>
            <person name="Dorjee K."/>
            <person name="Dupes A."/>
            <person name="Elong R."/>
            <person name="Falk J."/>
            <person name="Farina A."/>
            <person name="Faro S."/>
            <person name="Ferguson D."/>
            <person name="Fisher S."/>
            <person name="Foley C.D."/>
            <person name="Franke A."/>
            <person name="Friedrich D."/>
            <person name="Gadbois L."/>
            <person name="Gearin G."/>
            <person name="Gearin C.R."/>
            <person name="Giannoukos G."/>
            <person name="Goode T."/>
            <person name="Graham J."/>
            <person name="Grandbois E."/>
            <person name="Grewal S."/>
            <person name="Gyaltsen K."/>
            <person name="Hafez N."/>
            <person name="Hagos B."/>
            <person name="Hall J."/>
            <person name="Henson C."/>
            <person name="Hollinger A."/>
            <person name="Honan T."/>
            <person name="Huard M.D."/>
            <person name="Hughes L."/>
            <person name="Hurhula B."/>
            <person name="Husby M.E."/>
            <person name="Kamat A."/>
            <person name="Kanga B."/>
            <person name="Kashin S."/>
            <person name="Khazanovich D."/>
            <person name="Kisner P."/>
            <person name="Lance K."/>
            <person name="Lara M."/>
            <person name="Lee W."/>
            <person name="Lennon N."/>
            <person name="Letendre F."/>
            <person name="LeVine R."/>
            <person name="Lipovsky A."/>
            <person name="Liu X."/>
            <person name="Liu J."/>
            <person name="Liu S."/>
            <person name="Lokyitsang T."/>
            <person name="Lokyitsang Y."/>
            <person name="Lubonja R."/>
            <person name="Lui A."/>
            <person name="MacDonald P."/>
            <person name="Magnisalis V."/>
            <person name="Maru K."/>
            <person name="Matthews C."/>
            <person name="McCusker W."/>
            <person name="McDonough S."/>
            <person name="Mehta T."/>
            <person name="Meldrim J."/>
            <person name="Meneus L."/>
            <person name="Mihai O."/>
            <person name="Mihalev A."/>
            <person name="Mihova T."/>
            <person name="Mittelman R."/>
            <person name="Mlenga V."/>
            <person name="Montmayeur A."/>
            <person name="Mulrain L."/>
            <person name="Navidi A."/>
            <person name="Naylor J."/>
            <person name="Negash T."/>
            <person name="Nguyen T."/>
            <person name="Nguyen N."/>
            <person name="Nicol R."/>
            <person name="Norbu C."/>
            <person name="Norbu N."/>
            <person name="Novod N."/>
            <person name="O'Neill B."/>
            <person name="Osman S."/>
            <person name="Markiewicz E."/>
            <person name="Oyono O.L."/>
            <person name="Patti C."/>
            <person name="Phunkhang P."/>
            <person name="Pierre F."/>
            <person name="Priest M."/>
            <person name="Raghuraman S."/>
            <person name="Rege F."/>
            <person name="Reyes R."/>
            <person name="Rise C."/>
            <person name="Rogov P."/>
            <person name="Ross K."/>
            <person name="Ryan E."/>
            <person name="Settipalli S."/>
            <person name="Shea T."/>
            <person name="Sherpa N."/>
            <person name="Shi L."/>
            <person name="Shih D."/>
            <person name="Sparrow T."/>
            <person name="Spaulding J."/>
            <person name="Stalker J."/>
            <person name="Stange-Thomann N."/>
            <person name="Stavropoulos S."/>
            <person name="Stone C."/>
            <person name="Strader C."/>
            <person name="Tesfaye S."/>
            <person name="Thomson T."/>
            <person name="Thoulutsang Y."/>
            <person name="Thoulutsang D."/>
            <person name="Topham K."/>
            <person name="Topping I."/>
            <person name="Tsamla T."/>
            <person name="Vassiliev H."/>
            <person name="Vo A."/>
            <person name="Wangchuk T."/>
            <person name="Wangdi T."/>
            <person name="Weiand M."/>
            <person name="Wilkinson J."/>
            <person name="Wilson A."/>
            <person name="Yadav S."/>
            <person name="Young G."/>
            <person name="Yu Q."/>
            <person name="Zembek L."/>
            <person name="Zhong D."/>
            <person name="Zimmer A."/>
            <person name="Zwirko Z."/>
            <person name="Jaffe D.B."/>
            <person name="Alvarez P."/>
            <person name="Brockman W."/>
            <person name="Butler J."/>
            <person name="Chin C."/>
            <person name="Gnerre S."/>
            <person name="Grabherr M."/>
            <person name="Kleber M."/>
            <person name="Mauceli E."/>
            <person name="MacCallum I."/>
        </authorList>
    </citation>
    <scope>NUCLEOTIDE SEQUENCE [LARGE SCALE GENOMIC DNA]</scope>
    <source>
        <strain evidence="3">Rob3c / Tucson 14021-0248.25</strain>
    </source>
</reference>
<feature type="region of interest" description="Disordered" evidence="1">
    <location>
        <begin position="680"/>
        <end position="719"/>
    </location>
</feature>
<proteinExistence type="predicted"/>
<feature type="compositionally biased region" description="Pro residues" evidence="1">
    <location>
        <begin position="72"/>
        <end position="81"/>
    </location>
</feature>
<feature type="compositionally biased region" description="Low complexity" evidence="1">
    <location>
        <begin position="680"/>
        <end position="691"/>
    </location>
</feature>
<dbReference type="Proteomes" id="UP000001292">
    <property type="component" value="Unassembled WGS sequence"/>
</dbReference>
<dbReference type="OMA" id="YQHLSYQ"/>
<feature type="compositionally biased region" description="Basic residues" evidence="1">
    <location>
        <begin position="291"/>
        <end position="309"/>
    </location>
</feature>
<feature type="compositionally biased region" description="Polar residues" evidence="1">
    <location>
        <begin position="170"/>
        <end position="179"/>
    </location>
</feature>
<dbReference type="HOGENOM" id="CLU_340747_0_0_1"/>
<feature type="region of interest" description="Disordered" evidence="1">
    <location>
        <begin position="201"/>
        <end position="244"/>
    </location>
</feature>